<name>A0A7S4RF19_9DINO</name>
<protein>
    <recommendedName>
        <fullName evidence="2">Nucleotide-diphospho-sugar transferase domain-containing protein</fullName>
    </recommendedName>
</protein>
<organism evidence="1">
    <name type="scientific">Alexandrium monilatum</name>
    <dbReference type="NCBI Taxonomy" id="311494"/>
    <lineage>
        <taxon>Eukaryota</taxon>
        <taxon>Sar</taxon>
        <taxon>Alveolata</taxon>
        <taxon>Dinophyceae</taxon>
        <taxon>Gonyaulacales</taxon>
        <taxon>Pyrocystaceae</taxon>
        <taxon>Alexandrium</taxon>
    </lineage>
</organism>
<accession>A0A7S4RF19</accession>
<reference evidence="1" key="1">
    <citation type="submission" date="2021-01" db="EMBL/GenBank/DDBJ databases">
        <authorList>
            <person name="Corre E."/>
            <person name="Pelletier E."/>
            <person name="Niang G."/>
            <person name="Scheremetjew M."/>
            <person name="Finn R."/>
            <person name="Kale V."/>
            <person name="Holt S."/>
            <person name="Cochrane G."/>
            <person name="Meng A."/>
            <person name="Brown T."/>
            <person name="Cohen L."/>
        </authorList>
    </citation>
    <scope>NUCLEOTIDE SEQUENCE</scope>
    <source>
        <strain evidence="1">CCMP3105</strain>
    </source>
</reference>
<evidence type="ECO:0008006" key="2">
    <source>
        <dbReference type="Google" id="ProtNLM"/>
    </source>
</evidence>
<dbReference type="AlphaFoldDB" id="A0A7S4RF19"/>
<dbReference type="EMBL" id="HBNR01047879">
    <property type="protein sequence ID" value="CAE4610100.1"/>
    <property type="molecule type" value="Transcribed_RNA"/>
</dbReference>
<sequence length="315" mass="34281">MASGSVKGLAFDCVIPAHQKDFETLGRTVTSLRRCCPAVNRVVVIASAPWPEATQLGVDHVDEAAEFWPFRRTDFEGCGCQPGWLFQQVLKLYAPMLVPDIGPNVLVCDADVVWLRGGLDFFEADEVLGVKAQHCTFSSESCPPIRSSVDLHRYDAFVPAVLPGLEKPRPGVESAVCHHAALQRDVLETLFGRTEASRGGLPFWTAFRDAARECGGRASEYELYHAFACKFFPQRTVPRQLPFAVVADVEAAEKSPPALDLAFLVAHSHLRGLSAEELRDREGVINGNVGAEVARRLAQGHAAELAALLVGSGMF</sequence>
<gene>
    <name evidence="1" type="ORF">AMON00008_LOCUS33385</name>
</gene>
<evidence type="ECO:0000313" key="1">
    <source>
        <dbReference type="EMBL" id="CAE4610100.1"/>
    </source>
</evidence>
<proteinExistence type="predicted"/>